<proteinExistence type="inferred from homology"/>
<reference evidence="6 7" key="1">
    <citation type="submission" date="2012-06" db="EMBL/GenBank/DDBJ databases">
        <title>Draft Genome Sequence of Lactobacillus pasteurii CRBIP 24.76T.</title>
        <authorList>
            <person name="Cousin S."/>
            <person name="Bouchier C."/>
            <person name="Loux V."/>
            <person name="Ma L."/>
            <person name="Creno S."/>
            <person name="Bizet C."/>
            <person name="Clermont D."/>
        </authorList>
    </citation>
    <scope>NUCLEOTIDE SEQUENCE [LARGE SCALE GENOMIC DNA]</scope>
    <source>
        <strain evidence="7">CRBIP 24.76T</strain>
    </source>
</reference>
<dbReference type="GO" id="GO:0003677">
    <property type="term" value="F:DNA binding"/>
    <property type="evidence" value="ECO:0007669"/>
    <property type="project" value="UniProtKB-KW"/>
</dbReference>
<evidence type="ECO:0000256" key="4">
    <source>
        <dbReference type="ARBA" id="ARBA00023163"/>
    </source>
</evidence>
<keyword evidence="7" id="KW-1185">Reference proteome</keyword>
<dbReference type="PANTHER" id="PTHR30419">
    <property type="entry name" value="HTH-TYPE TRANSCRIPTIONAL REGULATOR YBHD"/>
    <property type="match status" value="1"/>
</dbReference>
<dbReference type="InterPro" id="IPR000847">
    <property type="entry name" value="LysR_HTH_N"/>
</dbReference>
<dbReference type="SUPFAM" id="SSF53850">
    <property type="entry name" value="Periplasmic binding protein-like II"/>
    <property type="match status" value="1"/>
</dbReference>
<dbReference type="OrthoDB" id="9803735at2"/>
<dbReference type="PANTHER" id="PTHR30419:SF8">
    <property type="entry name" value="NITROGEN ASSIMILATION TRANSCRIPTIONAL ACTIVATOR-RELATED"/>
    <property type="match status" value="1"/>
</dbReference>
<dbReference type="InterPro" id="IPR005119">
    <property type="entry name" value="LysR_subst-bd"/>
</dbReference>
<dbReference type="RefSeq" id="WP_009559029.1">
    <property type="nucleotide sequence ID" value="NZ_AYZN01000014.1"/>
</dbReference>
<evidence type="ECO:0000256" key="3">
    <source>
        <dbReference type="ARBA" id="ARBA00023125"/>
    </source>
</evidence>
<name>I7LA93_9LACO</name>
<gene>
    <name evidence="6" type="ORF">BN53_09770</name>
</gene>
<dbReference type="PRINTS" id="PR00039">
    <property type="entry name" value="HTHLYSR"/>
</dbReference>
<organism evidence="6 7">
    <name type="scientific">Lactobacillus pasteurii DSM 23907 = CRBIP 24.76</name>
    <dbReference type="NCBI Taxonomy" id="1423790"/>
    <lineage>
        <taxon>Bacteria</taxon>
        <taxon>Bacillati</taxon>
        <taxon>Bacillota</taxon>
        <taxon>Bacilli</taxon>
        <taxon>Lactobacillales</taxon>
        <taxon>Lactobacillaceae</taxon>
        <taxon>Lactobacillus</taxon>
    </lineage>
</organism>
<comment type="similarity">
    <text evidence="1">Belongs to the LysR transcriptional regulatory family.</text>
</comment>
<feature type="domain" description="HTH lysR-type" evidence="5">
    <location>
        <begin position="1"/>
        <end position="58"/>
    </location>
</feature>
<evidence type="ECO:0000256" key="1">
    <source>
        <dbReference type="ARBA" id="ARBA00009437"/>
    </source>
</evidence>
<protein>
    <submittedName>
        <fullName evidence="6">Transcriptional regulator</fullName>
    </submittedName>
</protein>
<dbReference type="Pfam" id="PF03466">
    <property type="entry name" value="LysR_substrate"/>
    <property type="match status" value="1"/>
</dbReference>
<evidence type="ECO:0000256" key="2">
    <source>
        <dbReference type="ARBA" id="ARBA00023015"/>
    </source>
</evidence>
<dbReference type="EMBL" id="CAKD01000002">
    <property type="protein sequence ID" value="CCI84481.1"/>
    <property type="molecule type" value="Genomic_DNA"/>
</dbReference>
<dbReference type="Gene3D" id="3.40.190.290">
    <property type="match status" value="1"/>
</dbReference>
<dbReference type="InterPro" id="IPR050950">
    <property type="entry name" value="HTH-type_LysR_regulators"/>
</dbReference>
<dbReference type="SUPFAM" id="SSF46785">
    <property type="entry name" value="Winged helix' DNA-binding domain"/>
    <property type="match status" value="1"/>
</dbReference>
<keyword evidence="3" id="KW-0238">DNA-binding</keyword>
<keyword evidence="4" id="KW-0804">Transcription</keyword>
<dbReference type="PATRIC" id="fig|1423790.3.peg.795"/>
<dbReference type="GO" id="GO:0003700">
    <property type="term" value="F:DNA-binding transcription factor activity"/>
    <property type="evidence" value="ECO:0007669"/>
    <property type="project" value="InterPro"/>
</dbReference>
<dbReference type="Gene3D" id="1.10.10.10">
    <property type="entry name" value="Winged helix-like DNA-binding domain superfamily/Winged helix DNA-binding domain"/>
    <property type="match status" value="1"/>
</dbReference>
<evidence type="ECO:0000259" key="5">
    <source>
        <dbReference type="PROSITE" id="PS50931"/>
    </source>
</evidence>
<dbReference type="STRING" id="1423790.BN53_09770"/>
<dbReference type="PROSITE" id="PS50931">
    <property type="entry name" value="HTH_LYSR"/>
    <property type="match status" value="1"/>
</dbReference>
<evidence type="ECO:0000313" key="7">
    <source>
        <dbReference type="Proteomes" id="UP000009311"/>
    </source>
</evidence>
<dbReference type="AlphaFoldDB" id="I7LA93"/>
<evidence type="ECO:0000313" key="6">
    <source>
        <dbReference type="EMBL" id="CCI84481.1"/>
    </source>
</evidence>
<keyword evidence="2" id="KW-0805">Transcription regulation</keyword>
<dbReference type="Pfam" id="PF00126">
    <property type="entry name" value="HTH_1"/>
    <property type="match status" value="1"/>
</dbReference>
<dbReference type="InterPro" id="IPR036388">
    <property type="entry name" value="WH-like_DNA-bd_sf"/>
</dbReference>
<accession>I7LA93</accession>
<dbReference type="InterPro" id="IPR036390">
    <property type="entry name" value="WH_DNA-bd_sf"/>
</dbReference>
<dbReference type="FunFam" id="1.10.10.10:FF:000001">
    <property type="entry name" value="LysR family transcriptional regulator"/>
    <property type="match status" value="1"/>
</dbReference>
<dbReference type="Proteomes" id="UP000009311">
    <property type="component" value="Unassembled WGS sequence"/>
</dbReference>
<dbReference type="CDD" id="cd05466">
    <property type="entry name" value="PBP2_LTTR_substrate"/>
    <property type="match status" value="1"/>
</dbReference>
<sequence length="295" mass="33426">MELRVLNYFLATAQELNMTRAAEKLLVSQPALSRQIADLEAELGVKLFIRQPRRLILTSAGRYLQTQAKEILALADKTKQNLISSTVINGDLTIGAGESYAMQRILNLLSELIEDYPEVKVHLFSGDYTVTEQKLNNGTLDFAVIMGDLPLGNYESLQLPEKDRWGVLMSKDDELAKLDSIRPEDLVNRQILNSEQASEKGRFQRWFGNLYRQVNFVGTYNLYYNAGLMAKNSKILILSYDRLANTSEDFDLVFRPLSPALTEPVTIIWKHETELSTIAQLFINRLSASISDDTK</sequence>
<comment type="caution">
    <text evidence="6">The sequence shown here is derived from an EMBL/GenBank/DDBJ whole genome shotgun (WGS) entry which is preliminary data.</text>
</comment>
<dbReference type="GO" id="GO:0005829">
    <property type="term" value="C:cytosol"/>
    <property type="evidence" value="ECO:0007669"/>
    <property type="project" value="TreeGrafter"/>
</dbReference>
<dbReference type="eggNOG" id="COG0583">
    <property type="taxonomic scope" value="Bacteria"/>
</dbReference>